<keyword evidence="3" id="KW-1185">Reference proteome</keyword>
<evidence type="ECO:0000256" key="1">
    <source>
        <dbReference type="SAM" id="MobiDB-lite"/>
    </source>
</evidence>
<dbReference type="EMBL" id="CP101185">
    <property type="protein sequence ID" value="UYV96080.1"/>
    <property type="molecule type" value="Genomic_DNA"/>
</dbReference>
<dbReference type="AlphaFoldDB" id="A0AAX3EDB3"/>
<protein>
    <submittedName>
        <fullName evidence="2">Uncharacterized protein</fullName>
    </submittedName>
</protein>
<name>A0AAX3EDB3_PAEUR</name>
<sequence length="340" mass="36413">MSQGLNGIMPSTDELMDVDTSFLDAYRTGGREGLKRIQERAQQPEPEKDEAAQQSAEDLYRDTGAGQRGGSGAGSATPPAQSDAVAVDTAAMPQMHDDADAEAHPVDIPVPQLEDAELIPPVPLQHTDHQEAVQSAAARGGSGGGDEGSESLPQTGFRLDGVKSQPAVRALPEAIVGALREQLRSAAVRELGVGDTAAREFAERLSQASLVTAFLLAQLDLGLETDAATRRAAQLFRSRDPLLGSIAARMEALERRAREQSQVLAGLHGQLGEVKETSAAIEQAVAYSIADRTSNFLRGSHDVHEAPITHKDAVFVRDRVREATKKQAKLEREREGRPIR</sequence>
<dbReference type="RefSeq" id="WP_069695085.1">
    <property type="nucleotide sequence ID" value="NZ_CP043010.1"/>
</dbReference>
<gene>
    <name evidence="2" type="ORF">NL394_13425</name>
</gene>
<feature type="region of interest" description="Disordered" evidence="1">
    <location>
        <begin position="33"/>
        <end position="84"/>
    </location>
</feature>
<evidence type="ECO:0000313" key="2">
    <source>
        <dbReference type="EMBL" id="UYV96080.1"/>
    </source>
</evidence>
<dbReference type="Proteomes" id="UP001163293">
    <property type="component" value="Chromosome"/>
</dbReference>
<proteinExistence type="predicted"/>
<reference evidence="2" key="1">
    <citation type="submission" date="2022-07" db="EMBL/GenBank/DDBJ databases">
        <authorList>
            <person name="Wu T."/>
        </authorList>
    </citation>
    <scope>NUCLEOTIDE SEQUENCE</scope>
    <source>
        <strain evidence="2">SD-1</strain>
    </source>
</reference>
<feature type="region of interest" description="Disordered" evidence="1">
    <location>
        <begin position="129"/>
        <end position="160"/>
    </location>
</feature>
<accession>A0AAX3EDB3</accession>
<organism evidence="2 3">
    <name type="scientific">Paenarthrobacter ureafaciens</name>
    <dbReference type="NCBI Taxonomy" id="37931"/>
    <lineage>
        <taxon>Bacteria</taxon>
        <taxon>Bacillati</taxon>
        <taxon>Actinomycetota</taxon>
        <taxon>Actinomycetes</taxon>
        <taxon>Micrococcales</taxon>
        <taxon>Micrococcaceae</taxon>
        <taxon>Paenarthrobacter</taxon>
    </lineage>
</organism>
<evidence type="ECO:0000313" key="3">
    <source>
        <dbReference type="Proteomes" id="UP001163293"/>
    </source>
</evidence>